<gene>
    <name evidence="4" type="ORF">LG649_12985</name>
</gene>
<dbReference type="RefSeq" id="WP_226544251.1">
    <property type="nucleotide sequence ID" value="NZ_JAJAPW010000006.1"/>
</dbReference>
<evidence type="ECO:0000313" key="4">
    <source>
        <dbReference type="EMBL" id="MCB4799763.1"/>
    </source>
</evidence>
<comment type="caution">
    <text evidence="4">The sequence shown here is derived from an EMBL/GenBank/DDBJ whole genome shotgun (WGS) entry which is preliminary data.</text>
</comment>
<dbReference type="InterPro" id="IPR037682">
    <property type="entry name" value="TonB_C"/>
</dbReference>
<dbReference type="InterPro" id="IPR051045">
    <property type="entry name" value="TonB-dependent_transducer"/>
</dbReference>
<dbReference type="GO" id="GO:0031992">
    <property type="term" value="F:energy transducer activity"/>
    <property type="evidence" value="ECO:0007669"/>
    <property type="project" value="TreeGrafter"/>
</dbReference>
<accession>A0A9X1I0W8</accession>
<dbReference type="SUPFAM" id="SSF74653">
    <property type="entry name" value="TolA/TonB C-terminal domain"/>
    <property type="match status" value="2"/>
</dbReference>
<dbReference type="Proteomes" id="UP001139199">
    <property type="component" value="Unassembled WGS sequence"/>
</dbReference>
<feature type="domain" description="TonB C-terminal" evidence="2">
    <location>
        <begin position="527"/>
        <end position="597"/>
    </location>
</feature>
<evidence type="ECO:0000313" key="5">
    <source>
        <dbReference type="Proteomes" id="UP001139199"/>
    </source>
</evidence>
<dbReference type="GO" id="GO:0055085">
    <property type="term" value="P:transmembrane transport"/>
    <property type="evidence" value="ECO:0007669"/>
    <property type="project" value="InterPro"/>
</dbReference>
<dbReference type="GO" id="GO:0098797">
    <property type="term" value="C:plasma membrane protein complex"/>
    <property type="evidence" value="ECO:0007669"/>
    <property type="project" value="TreeGrafter"/>
</dbReference>
<reference evidence="4" key="1">
    <citation type="submission" date="2021-10" db="EMBL/GenBank/DDBJ databases">
        <title>Tamlana sargassums sp. nov., and Tamlana laminarinivorans sp. nov., two new bacteria isolated from the brown alga.</title>
        <authorList>
            <person name="Li J."/>
        </authorList>
    </citation>
    <scope>NUCLEOTIDE SEQUENCE</scope>
    <source>
        <strain evidence="4">PT2-4</strain>
    </source>
</reference>
<keyword evidence="1" id="KW-0472">Membrane</keyword>
<dbReference type="PANTHER" id="PTHR33446:SF2">
    <property type="entry name" value="PROTEIN TONB"/>
    <property type="match status" value="1"/>
</dbReference>
<keyword evidence="1" id="KW-1133">Transmembrane helix</keyword>
<evidence type="ECO:0000256" key="1">
    <source>
        <dbReference type="SAM" id="Phobius"/>
    </source>
</evidence>
<name>A0A9X1I0W8_9FLAO</name>
<feature type="transmembrane region" description="Helical" evidence="1">
    <location>
        <begin position="6"/>
        <end position="22"/>
    </location>
</feature>
<evidence type="ECO:0000259" key="2">
    <source>
        <dbReference type="Pfam" id="PF03544"/>
    </source>
</evidence>
<dbReference type="EMBL" id="JAJAPW010000006">
    <property type="protein sequence ID" value="MCB4799763.1"/>
    <property type="molecule type" value="Genomic_DNA"/>
</dbReference>
<evidence type="ECO:0000259" key="3">
    <source>
        <dbReference type="Pfam" id="PF05569"/>
    </source>
</evidence>
<feature type="domain" description="TonB C-terminal" evidence="2">
    <location>
        <begin position="665"/>
        <end position="735"/>
    </location>
</feature>
<dbReference type="PANTHER" id="PTHR33446">
    <property type="entry name" value="PROTEIN TONB-RELATED"/>
    <property type="match status" value="1"/>
</dbReference>
<feature type="transmembrane region" description="Helical" evidence="1">
    <location>
        <begin position="34"/>
        <end position="53"/>
    </location>
</feature>
<dbReference type="AlphaFoldDB" id="A0A9X1I0W8"/>
<protein>
    <submittedName>
        <fullName evidence="4">Energy transducer TonB</fullName>
    </submittedName>
</protein>
<dbReference type="Pfam" id="PF03544">
    <property type="entry name" value="TonB_C"/>
    <property type="match status" value="2"/>
</dbReference>
<dbReference type="Pfam" id="PF05569">
    <property type="entry name" value="Peptidase_M56"/>
    <property type="match status" value="1"/>
</dbReference>
<keyword evidence="5" id="KW-1185">Reference proteome</keyword>
<feature type="transmembrane region" description="Helical" evidence="1">
    <location>
        <begin position="96"/>
        <end position="116"/>
    </location>
</feature>
<feature type="domain" description="Peptidase M56" evidence="3">
    <location>
        <begin position="159"/>
        <end position="261"/>
    </location>
</feature>
<proteinExistence type="predicted"/>
<dbReference type="Gene3D" id="3.30.1150.10">
    <property type="match status" value="2"/>
</dbReference>
<dbReference type="InterPro" id="IPR008756">
    <property type="entry name" value="Peptidase_M56"/>
</dbReference>
<keyword evidence="1" id="KW-0812">Transmembrane</keyword>
<sequence length="743" mass="85076">MLHYLLQTIAFQLFFIVVYDLFLKRETFFNWNRAYLLVTVILSFILPFIKISGFKNAVAQEFVIALPEVFLGPKVNDVKELSPLILETETTQAISIFTWQNLFCLGVIVAFGLFLAKLFKVLQLIRNNSKIRYGKLNLVKLLKTTNAFSFFNYVFLGDELSERDKITILKHESVHVNHKHTIDLLFFELLRIAFWFNPLVYIYQNKITTVHEFTADSQAIKHQNKHDYYQNLLAQVFATKRISFINPFYNQSLIKKRIVMLQKSKSKQIYLFKYAILIPVVVGMLVYTSSSFKAENQSTINIHAQDVLLKSLIKEYKTKLVERIKTESIPELFKEYLGSNEVYILSKADLAKRLALYDYIGSGKFKSQKQSVNDIISDSAVNEFPKLYKTYQEYLDYKKTDEAKKRWENGTRNGVLRLLVNDVKNLTTSEQQREEKLINTIKNDDYFNALLITDGTMSTKLTFNKPVIDVEEVEVVENTTIDVPFSVIDEVPVFPGCQDLQTVEEKRSCMSKKISEHVNKNFNTNMADSLGLTGRQRINVIFKIDTHGNVIAVRSRAPHPALEAEAKRVVKTLPKMVPGKHKGKSVNVPYSLPIIFQVADKVNKEMIEVVKTENTEDMVDVPFSVIEKVPVFPGCENLKTNTDLRKCFSEQVSAFVADNFNTKIASSKGLTGRQRINVIFKINKNGNVIGVRSRASHPDLEAEAKRVVNSLPKMIPGEEKGKKVNVAYALPIIFNVSDQNKDE</sequence>
<organism evidence="4 5">
    <name type="scientific">Neotamlana laminarinivorans</name>
    <dbReference type="NCBI Taxonomy" id="2883124"/>
    <lineage>
        <taxon>Bacteria</taxon>
        <taxon>Pseudomonadati</taxon>
        <taxon>Bacteroidota</taxon>
        <taxon>Flavobacteriia</taxon>
        <taxon>Flavobacteriales</taxon>
        <taxon>Flavobacteriaceae</taxon>
        <taxon>Neotamlana</taxon>
    </lineage>
</organism>
<feature type="transmembrane region" description="Helical" evidence="1">
    <location>
        <begin position="270"/>
        <end position="288"/>
    </location>
</feature>